<feature type="transmembrane region" description="Helical" evidence="7">
    <location>
        <begin position="201"/>
        <end position="223"/>
    </location>
</feature>
<dbReference type="Gene3D" id="1.20.1250.20">
    <property type="entry name" value="MFS general substrate transporter like domains"/>
    <property type="match status" value="2"/>
</dbReference>
<feature type="transmembrane region" description="Helical" evidence="7">
    <location>
        <begin position="25"/>
        <end position="48"/>
    </location>
</feature>
<dbReference type="PROSITE" id="PS50850">
    <property type="entry name" value="MFS"/>
    <property type="match status" value="1"/>
</dbReference>
<dbReference type="GO" id="GO:0022857">
    <property type="term" value="F:transmembrane transporter activity"/>
    <property type="evidence" value="ECO:0007669"/>
    <property type="project" value="InterPro"/>
</dbReference>
<dbReference type="EMBL" id="BLRY01000041">
    <property type="protein sequence ID" value="GFP27520.1"/>
    <property type="molecule type" value="Genomic_DNA"/>
</dbReference>
<dbReference type="PANTHER" id="PTHR23513">
    <property type="entry name" value="INTEGRAL MEMBRANE EFFLUX PROTEIN-RELATED"/>
    <property type="match status" value="1"/>
</dbReference>
<keyword evidence="3" id="KW-1003">Cell membrane</keyword>
<evidence type="ECO:0000256" key="5">
    <source>
        <dbReference type="ARBA" id="ARBA00022989"/>
    </source>
</evidence>
<feature type="transmembrane region" description="Helical" evidence="7">
    <location>
        <begin position="268"/>
        <end position="285"/>
    </location>
</feature>
<evidence type="ECO:0000313" key="10">
    <source>
        <dbReference type="Proteomes" id="UP000591948"/>
    </source>
</evidence>
<dbReference type="Pfam" id="PF05977">
    <property type="entry name" value="MFS_3"/>
    <property type="match status" value="1"/>
</dbReference>
<keyword evidence="4 7" id="KW-0812">Transmembrane</keyword>
<dbReference type="PANTHER" id="PTHR23513:SF6">
    <property type="entry name" value="MAJOR FACILITATOR SUPERFAMILY ASSOCIATED DOMAIN-CONTAINING PROTEIN"/>
    <property type="match status" value="1"/>
</dbReference>
<protein>
    <recommendedName>
        <fullName evidence="8">Major facilitator superfamily (MFS) profile domain-containing protein</fullName>
    </recommendedName>
</protein>
<dbReference type="SUPFAM" id="SSF103473">
    <property type="entry name" value="MFS general substrate transporter"/>
    <property type="match status" value="1"/>
</dbReference>
<dbReference type="AlphaFoldDB" id="A0A6V8P6D3"/>
<feature type="transmembrane region" description="Helical" evidence="7">
    <location>
        <begin position="354"/>
        <end position="373"/>
    </location>
</feature>
<feature type="transmembrane region" description="Helical" evidence="7">
    <location>
        <begin position="326"/>
        <end position="348"/>
    </location>
</feature>
<evidence type="ECO:0000256" key="4">
    <source>
        <dbReference type="ARBA" id="ARBA00022692"/>
    </source>
</evidence>
<dbReference type="InterPro" id="IPR022324">
    <property type="entry name" value="Bacilysin_exporter_BacE_put"/>
</dbReference>
<evidence type="ECO:0000256" key="7">
    <source>
        <dbReference type="SAM" id="Phobius"/>
    </source>
</evidence>
<evidence type="ECO:0000256" key="3">
    <source>
        <dbReference type="ARBA" id="ARBA00022475"/>
    </source>
</evidence>
<feature type="transmembrane region" description="Helical" evidence="7">
    <location>
        <begin position="131"/>
        <end position="151"/>
    </location>
</feature>
<organism evidence="9 10">
    <name type="scientific">Candidatus Hakubella thermalkaliphila</name>
    <dbReference type="NCBI Taxonomy" id="2754717"/>
    <lineage>
        <taxon>Bacteria</taxon>
        <taxon>Bacillati</taxon>
        <taxon>Actinomycetota</taxon>
        <taxon>Actinomycetota incertae sedis</taxon>
        <taxon>Candidatus Hakubellales</taxon>
        <taxon>Candidatus Hakubellaceae</taxon>
        <taxon>Candidatus Hakubella</taxon>
    </lineage>
</organism>
<dbReference type="InterPro" id="IPR010290">
    <property type="entry name" value="TM_effector"/>
</dbReference>
<comment type="subcellular location">
    <subcellularLocation>
        <location evidence="1">Cell membrane</location>
        <topology evidence="1">Multi-pass membrane protein</topology>
    </subcellularLocation>
</comment>
<dbReference type="InterPro" id="IPR036259">
    <property type="entry name" value="MFS_trans_sf"/>
</dbReference>
<evidence type="ECO:0000259" key="8">
    <source>
        <dbReference type="PROSITE" id="PS50850"/>
    </source>
</evidence>
<dbReference type="GO" id="GO:0005886">
    <property type="term" value="C:plasma membrane"/>
    <property type="evidence" value="ECO:0007669"/>
    <property type="project" value="UniProtKB-SubCell"/>
</dbReference>
<evidence type="ECO:0000256" key="2">
    <source>
        <dbReference type="ARBA" id="ARBA00022448"/>
    </source>
</evidence>
<keyword evidence="5 7" id="KW-1133">Transmembrane helix</keyword>
<gene>
    <name evidence="9" type="ORF">HKBW3S33_00933</name>
</gene>
<keyword evidence="6 7" id="KW-0472">Membrane</keyword>
<reference evidence="9 10" key="1">
    <citation type="journal article" date="2020" name="Front. Microbiol.">
        <title>Single-cell genomics of novel Actinobacteria with the Wood-Ljungdahl pathway discovered in a serpentinizing system.</title>
        <authorList>
            <person name="Merino N."/>
            <person name="Kawai M."/>
            <person name="Boyd E.S."/>
            <person name="Colman D.R."/>
            <person name="McGlynn S.E."/>
            <person name="Nealson K.H."/>
            <person name="Kurokawa K."/>
            <person name="Hongoh Y."/>
        </authorList>
    </citation>
    <scope>NUCLEOTIDE SEQUENCE [LARGE SCALE GENOMIC DNA]</scope>
    <source>
        <strain evidence="9 10">S33</strain>
    </source>
</reference>
<evidence type="ECO:0000256" key="1">
    <source>
        <dbReference type="ARBA" id="ARBA00004651"/>
    </source>
</evidence>
<dbReference type="Proteomes" id="UP000591948">
    <property type="component" value="Unassembled WGS sequence"/>
</dbReference>
<evidence type="ECO:0000313" key="9">
    <source>
        <dbReference type="EMBL" id="GFP27520.1"/>
    </source>
</evidence>
<comment type="caution">
    <text evidence="9">The sequence shown here is derived from an EMBL/GenBank/DDBJ whole genome shotgun (WGS) entry which is preliminary data.</text>
</comment>
<sequence>MLGNDFHFIALMWLTYAISGSPLDLGLVMMFSSLPPLLFGLFMGVYVDLWDRKRLMILCDIFRCFVVLMFPLLYYFGLLRLAHIYLITFLLSSLQVLFESAQGSFVPNLVARPQLVVANSISQMTSQVTNIIGSALAGILILLIGNINIFYLDSFSFLFSAASLSFITRSGRVAGATLSVSGRGILHRMKEGLRLMANTELILILTITMAIMNFALGPVNVLFPILSEKILQAGAAGFGFLMSGLSFGMLIGAIVVGKVSNRLSKGKLTYWGVLLMGIFFSLFSLSRNFALSMGLIAISGFFFAAPKVLGITILQDKIPDKIRGRVLSAQIMLSSLMFPLSMLISGVFAQYVSVPIILLVAGFIMVLNGIYGLSSRVVSTV</sequence>
<proteinExistence type="predicted"/>
<dbReference type="InterPro" id="IPR020846">
    <property type="entry name" value="MFS_dom"/>
</dbReference>
<feature type="transmembrane region" description="Helical" evidence="7">
    <location>
        <begin position="235"/>
        <end position="256"/>
    </location>
</feature>
<feature type="transmembrane region" description="Helical" evidence="7">
    <location>
        <begin position="291"/>
        <end position="314"/>
    </location>
</feature>
<keyword evidence="2" id="KW-0813">Transport</keyword>
<dbReference type="CDD" id="cd06173">
    <property type="entry name" value="MFS_MefA_like"/>
    <property type="match status" value="1"/>
</dbReference>
<evidence type="ECO:0000256" key="6">
    <source>
        <dbReference type="ARBA" id="ARBA00023136"/>
    </source>
</evidence>
<feature type="domain" description="Major facilitator superfamily (MFS) profile" evidence="8">
    <location>
        <begin position="201"/>
        <end position="381"/>
    </location>
</feature>
<feature type="transmembrane region" description="Helical" evidence="7">
    <location>
        <begin position="55"/>
        <end position="76"/>
    </location>
</feature>
<dbReference type="PRINTS" id="PR01988">
    <property type="entry name" value="EXPORTERBACE"/>
</dbReference>
<name>A0A6V8P6D3_9ACTN</name>
<keyword evidence="10" id="KW-1185">Reference proteome</keyword>
<accession>A0A6V8P6D3</accession>